<feature type="domain" description="Ig-like" evidence="1">
    <location>
        <begin position="156"/>
        <end position="240"/>
    </location>
</feature>
<dbReference type="Proteomes" id="UP000279721">
    <property type="component" value="Segment"/>
</dbReference>
<organism evidence="2 3">
    <name type="scientific">Escherichia phage Skarpretter</name>
    <dbReference type="NCBI Taxonomy" id="2488654"/>
    <lineage>
        <taxon>Viruses</taxon>
        <taxon>Duplodnaviria</taxon>
        <taxon>Heunggongvirae</taxon>
        <taxon>Uroviricota</taxon>
        <taxon>Caudoviricetes</taxon>
        <taxon>Skarprettervirus</taxon>
        <taxon>Skarprettervirus skarpretter</taxon>
    </lineage>
</organism>
<evidence type="ECO:0000259" key="1">
    <source>
        <dbReference type="PROSITE" id="PS50835"/>
    </source>
</evidence>
<proteinExistence type="predicted"/>
<dbReference type="Pfam" id="PF13573">
    <property type="entry name" value="SprB"/>
    <property type="match status" value="1"/>
</dbReference>
<name>A0A3G8F2Y2_9CAUD</name>
<evidence type="ECO:0000313" key="2">
    <source>
        <dbReference type="EMBL" id="AZF88694.1"/>
    </source>
</evidence>
<sequence>MGFWHRYYRKDLLGWKVTRIEDPASGHTPQKDIIWLDTDPADLDPTGMFYIELDPRLVKPLAFTTNIATSHADVYLSNGETFGPLTVAVTGGVAPYTYQWKRSASNVGSNSPTFGPSNVDDVFPSNGTYNWSCVVTDAEGTAITSNVMPVTSYRLPSFSTQPPATLAVDTGAAISIVAAAATTSKPARTYQWYKDGAAISGATSATYSKAAAVAGDAGTYYVIVKDANNKTAQSTNCVLTVNPAA</sequence>
<dbReference type="PROSITE" id="PS50835">
    <property type="entry name" value="IG_LIKE"/>
    <property type="match status" value="1"/>
</dbReference>
<dbReference type="InterPro" id="IPR007110">
    <property type="entry name" value="Ig-like_dom"/>
</dbReference>
<dbReference type="SUPFAM" id="SSF48726">
    <property type="entry name" value="Immunoglobulin"/>
    <property type="match status" value="1"/>
</dbReference>
<keyword evidence="3" id="KW-1185">Reference proteome</keyword>
<accession>A0A3G8F2Y2</accession>
<reference evidence="3" key="1">
    <citation type="submission" date="2018-10" db="EMBL/GenBank/DDBJ databases">
        <authorList>
            <person name="Olsen N.S."/>
            <person name="Kot W."/>
            <person name="Hansen L.H."/>
        </authorList>
    </citation>
    <scope>NUCLEOTIDE SEQUENCE [LARGE SCALE GENOMIC DNA]</scope>
</reference>
<dbReference type="GeneID" id="55008239"/>
<evidence type="ECO:0000313" key="3">
    <source>
        <dbReference type="Proteomes" id="UP000279721"/>
    </source>
</evidence>
<dbReference type="InterPro" id="IPR036179">
    <property type="entry name" value="Ig-like_dom_sf"/>
</dbReference>
<protein>
    <recommendedName>
        <fullName evidence="1">Ig-like domain-containing protein</fullName>
    </recommendedName>
</protein>
<dbReference type="EMBL" id="MK105855">
    <property type="protein sequence ID" value="AZF88694.1"/>
    <property type="molecule type" value="Genomic_DNA"/>
</dbReference>
<dbReference type="InterPro" id="IPR013783">
    <property type="entry name" value="Ig-like_fold"/>
</dbReference>
<dbReference type="InterPro" id="IPR025667">
    <property type="entry name" value="SprB_repeat"/>
</dbReference>
<dbReference type="Gene3D" id="2.60.40.10">
    <property type="entry name" value="Immunoglobulins"/>
    <property type="match status" value="2"/>
</dbReference>
<dbReference type="RefSeq" id="YP_009816927.1">
    <property type="nucleotide sequence ID" value="NC_048112.1"/>
</dbReference>
<dbReference type="KEGG" id="vg:55008239"/>